<dbReference type="AlphaFoldDB" id="A0AA40FGV2"/>
<evidence type="ECO:0000313" key="2">
    <source>
        <dbReference type="Proteomes" id="UP001177670"/>
    </source>
</evidence>
<dbReference type="EMBL" id="JAHYIQ010000041">
    <property type="protein sequence ID" value="KAK1118789.1"/>
    <property type="molecule type" value="Genomic_DNA"/>
</dbReference>
<name>A0AA40FGV2_9HYME</name>
<organism evidence="1 2">
    <name type="scientific">Melipona bicolor</name>
    <dbReference type="NCBI Taxonomy" id="60889"/>
    <lineage>
        <taxon>Eukaryota</taxon>
        <taxon>Metazoa</taxon>
        <taxon>Ecdysozoa</taxon>
        <taxon>Arthropoda</taxon>
        <taxon>Hexapoda</taxon>
        <taxon>Insecta</taxon>
        <taxon>Pterygota</taxon>
        <taxon>Neoptera</taxon>
        <taxon>Endopterygota</taxon>
        <taxon>Hymenoptera</taxon>
        <taxon>Apocrita</taxon>
        <taxon>Aculeata</taxon>
        <taxon>Apoidea</taxon>
        <taxon>Anthophila</taxon>
        <taxon>Apidae</taxon>
        <taxon>Melipona</taxon>
    </lineage>
</organism>
<comment type="caution">
    <text evidence="1">The sequence shown here is derived from an EMBL/GenBank/DDBJ whole genome shotgun (WGS) entry which is preliminary data.</text>
</comment>
<sequence>MGKPFGSSRQRFADTLSPLYIQYRGSLTYDDDAEKDLPLDHPADKRIPNIDAWAHRNLVESFWKGKYSGEYRPCECETRAQQPSPPNGLNERNRDAEKWELNSRCDGCGRVGSHSKCVFTSDRVMTNNGVLPDGLRSEIQRSMMYEKSDPG</sequence>
<keyword evidence="2" id="KW-1185">Reference proteome</keyword>
<accession>A0AA40FGV2</accession>
<proteinExistence type="predicted"/>
<evidence type="ECO:0000313" key="1">
    <source>
        <dbReference type="EMBL" id="KAK1118789.1"/>
    </source>
</evidence>
<gene>
    <name evidence="1" type="ORF">K0M31_014789</name>
</gene>
<dbReference type="Proteomes" id="UP001177670">
    <property type="component" value="Unassembled WGS sequence"/>
</dbReference>
<protein>
    <submittedName>
        <fullName evidence="1">Uncharacterized protein</fullName>
    </submittedName>
</protein>
<reference evidence="1" key="1">
    <citation type="submission" date="2021-10" db="EMBL/GenBank/DDBJ databases">
        <title>Melipona bicolor Genome sequencing and assembly.</title>
        <authorList>
            <person name="Araujo N.S."/>
            <person name="Arias M.C."/>
        </authorList>
    </citation>
    <scope>NUCLEOTIDE SEQUENCE</scope>
    <source>
        <strain evidence="1">USP_2M_L1-L4_2017</strain>
        <tissue evidence="1">Whole body</tissue>
    </source>
</reference>